<evidence type="ECO:0000256" key="6">
    <source>
        <dbReference type="ARBA" id="ARBA00011738"/>
    </source>
</evidence>
<dbReference type="KEGG" id="bgt:106061811"/>
<comment type="function">
    <text evidence="2">Catalyzes a salvage reaction resulting in the formation of AMP, that is energically less costly than de novo synthesis.</text>
</comment>
<dbReference type="NCBIfam" id="NF002636">
    <property type="entry name" value="PRK02304.1-5"/>
    <property type="match status" value="1"/>
</dbReference>
<reference evidence="14" key="1">
    <citation type="submission" date="2020-05" db="UniProtKB">
        <authorList>
            <consortium name="EnsemblMetazoa"/>
        </authorList>
    </citation>
    <scope>IDENTIFICATION</scope>
    <source>
        <strain evidence="14">BB02</strain>
    </source>
</reference>
<dbReference type="Gene3D" id="3.40.50.2020">
    <property type="match status" value="1"/>
</dbReference>
<organism evidence="14 15">
    <name type="scientific">Biomphalaria glabrata</name>
    <name type="common">Bloodfluke planorb</name>
    <name type="synonym">Freshwater snail</name>
    <dbReference type="NCBI Taxonomy" id="6526"/>
    <lineage>
        <taxon>Eukaryota</taxon>
        <taxon>Metazoa</taxon>
        <taxon>Spiralia</taxon>
        <taxon>Lophotrochozoa</taxon>
        <taxon>Mollusca</taxon>
        <taxon>Gastropoda</taxon>
        <taxon>Heterobranchia</taxon>
        <taxon>Euthyneura</taxon>
        <taxon>Panpulmonata</taxon>
        <taxon>Hygrophila</taxon>
        <taxon>Lymnaeoidea</taxon>
        <taxon>Planorbidae</taxon>
        <taxon>Biomphalaria</taxon>
    </lineage>
</organism>
<name>A0A2C9JP36_BIOGL</name>
<dbReference type="GO" id="GO:0044209">
    <property type="term" value="P:AMP salvage"/>
    <property type="evidence" value="ECO:0007669"/>
    <property type="project" value="UniProtKB-UniPathway"/>
</dbReference>
<dbReference type="PANTHER" id="PTHR32315">
    <property type="entry name" value="ADENINE PHOSPHORIBOSYLTRANSFERASE"/>
    <property type="match status" value="1"/>
</dbReference>
<dbReference type="PANTHER" id="PTHR32315:SF3">
    <property type="entry name" value="ADENINE PHOSPHORIBOSYLTRANSFERASE"/>
    <property type="match status" value="1"/>
</dbReference>
<evidence type="ECO:0000256" key="4">
    <source>
        <dbReference type="ARBA" id="ARBA00004659"/>
    </source>
</evidence>
<keyword evidence="9" id="KW-0963">Cytoplasm</keyword>
<keyword evidence="11" id="KW-0808">Transferase</keyword>
<evidence type="ECO:0000256" key="1">
    <source>
        <dbReference type="ARBA" id="ARBA00000868"/>
    </source>
</evidence>
<dbReference type="OrthoDB" id="363185at2759"/>
<dbReference type="UniPathway" id="UPA00588">
    <property type="reaction ID" value="UER00646"/>
</dbReference>
<dbReference type="InterPro" id="IPR029057">
    <property type="entry name" value="PRTase-like"/>
</dbReference>
<evidence type="ECO:0000256" key="5">
    <source>
        <dbReference type="ARBA" id="ARBA00008391"/>
    </source>
</evidence>
<dbReference type="GO" id="GO:0005737">
    <property type="term" value="C:cytoplasm"/>
    <property type="evidence" value="ECO:0007669"/>
    <property type="project" value="UniProtKB-SubCell"/>
</dbReference>
<dbReference type="HAMAP" id="MF_00004">
    <property type="entry name" value="Aden_phosphoribosyltr"/>
    <property type="match status" value="1"/>
</dbReference>
<keyword evidence="12" id="KW-0660">Purine salvage</keyword>
<dbReference type="Pfam" id="PF00156">
    <property type="entry name" value="Pribosyltran"/>
    <property type="match status" value="1"/>
</dbReference>
<dbReference type="FunFam" id="3.40.50.2020:FF:000004">
    <property type="entry name" value="Adenine phosphoribosyltransferase"/>
    <property type="match status" value="1"/>
</dbReference>
<dbReference type="GO" id="GO:0006166">
    <property type="term" value="P:purine ribonucleoside salvage"/>
    <property type="evidence" value="ECO:0007669"/>
    <property type="project" value="UniProtKB-KW"/>
</dbReference>
<dbReference type="Proteomes" id="UP000076420">
    <property type="component" value="Unassembled WGS sequence"/>
</dbReference>
<evidence type="ECO:0000256" key="10">
    <source>
        <dbReference type="ARBA" id="ARBA00022676"/>
    </source>
</evidence>
<dbReference type="InterPro" id="IPR005764">
    <property type="entry name" value="Ade_phspho_trans"/>
</dbReference>
<dbReference type="InterPro" id="IPR050054">
    <property type="entry name" value="UPRTase/APRTase"/>
</dbReference>
<gene>
    <name evidence="14" type="primary">106061811</name>
</gene>
<evidence type="ECO:0000256" key="12">
    <source>
        <dbReference type="ARBA" id="ARBA00022726"/>
    </source>
</evidence>
<evidence type="ECO:0000256" key="9">
    <source>
        <dbReference type="ARBA" id="ARBA00022490"/>
    </source>
</evidence>
<protein>
    <recommendedName>
        <fullName evidence="8">Adenine phosphoribosyltransferase</fullName>
        <ecNumber evidence="7">2.4.2.7</ecNumber>
    </recommendedName>
</protein>
<comment type="subcellular location">
    <subcellularLocation>
        <location evidence="3">Cytoplasm</location>
    </subcellularLocation>
</comment>
<dbReference type="VEuPathDB" id="VectorBase:BGLAX_051571"/>
<keyword evidence="10" id="KW-0328">Glycosyltransferase</keyword>
<dbReference type="EC" id="2.4.2.7" evidence="7"/>
<dbReference type="GO" id="GO:0016208">
    <property type="term" value="F:AMP binding"/>
    <property type="evidence" value="ECO:0007669"/>
    <property type="project" value="TreeGrafter"/>
</dbReference>
<accession>A0A2C9JP36</accession>
<dbReference type="GO" id="GO:0002055">
    <property type="term" value="F:adenine binding"/>
    <property type="evidence" value="ECO:0007669"/>
    <property type="project" value="TreeGrafter"/>
</dbReference>
<evidence type="ECO:0000256" key="2">
    <source>
        <dbReference type="ARBA" id="ARBA00003968"/>
    </source>
</evidence>
<feature type="domain" description="Phosphoribosyltransferase" evidence="13">
    <location>
        <begin position="47"/>
        <end position="176"/>
    </location>
</feature>
<sequence>MAEDHGGGQMHRSTAMLYRTTFSYVFLYTLYDSLFAYRDIFPVLRNPPVFKDLIDLLISAVTESVPDAQCIVGLESRGFLFGPILAEQLNIPFVPIRKKGKLPGEILSVTYELEYGSDTFEAQSNSVAEGAKVVIVDDLLATGGTMKAACDLMVKLKAQVCLCLVVIELPSLKGRDKVSYPVKSLITFTD</sequence>
<dbReference type="GO" id="GO:0006168">
    <property type="term" value="P:adenine salvage"/>
    <property type="evidence" value="ECO:0007669"/>
    <property type="project" value="InterPro"/>
</dbReference>
<dbReference type="InterPro" id="IPR000836">
    <property type="entry name" value="PRTase_dom"/>
</dbReference>
<dbReference type="AlphaFoldDB" id="A0A2C9JP36"/>
<comment type="catalytic activity">
    <reaction evidence="1">
        <text>AMP + diphosphate = 5-phospho-alpha-D-ribose 1-diphosphate + adenine</text>
        <dbReference type="Rhea" id="RHEA:16609"/>
        <dbReference type="ChEBI" id="CHEBI:16708"/>
        <dbReference type="ChEBI" id="CHEBI:33019"/>
        <dbReference type="ChEBI" id="CHEBI:58017"/>
        <dbReference type="ChEBI" id="CHEBI:456215"/>
        <dbReference type="EC" id="2.4.2.7"/>
    </reaction>
</comment>
<dbReference type="EnsemblMetazoa" id="BGLB005585-RB">
    <property type="protein sequence ID" value="BGLB005585-PB"/>
    <property type="gene ID" value="BGLB005585"/>
</dbReference>
<dbReference type="VEuPathDB" id="VectorBase:BGLB005585"/>
<evidence type="ECO:0000313" key="14">
    <source>
        <dbReference type="EnsemblMetazoa" id="BGLB005585-PB"/>
    </source>
</evidence>
<comment type="pathway">
    <text evidence="4">Purine metabolism; AMP biosynthesis via salvage pathway; AMP from adenine: step 1/1.</text>
</comment>
<proteinExistence type="inferred from homology"/>
<dbReference type="CDD" id="cd06223">
    <property type="entry name" value="PRTases_typeI"/>
    <property type="match status" value="1"/>
</dbReference>
<comment type="subunit">
    <text evidence="6">Homodimer.</text>
</comment>
<comment type="similarity">
    <text evidence="5">Belongs to the purine/pyrimidine phosphoribosyltransferase family.</text>
</comment>
<evidence type="ECO:0000256" key="7">
    <source>
        <dbReference type="ARBA" id="ARBA00011893"/>
    </source>
</evidence>
<evidence type="ECO:0000313" key="15">
    <source>
        <dbReference type="Proteomes" id="UP000076420"/>
    </source>
</evidence>
<dbReference type="SUPFAM" id="SSF53271">
    <property type="entry name" value="PRTase-like"/>
    <property type="match status" value="1"/>
</dbReference>
<dbReference type="STRING" id="6526.A0A2C9JP36"/>
<evidence type="ECO:0000256" key="8">
    <source>
        <dbReference type="ARBA" id="ARBA00017366"/>
    </source>
</evidence>
<dbReference type="GO" id="GO:0003999">
    <property type="term" value="F:adenine phosphoribosyltransferase activity"/>
    <property type="evidence" value="ECO:0007669"/>
    <property type="project" value="UniProtKB-EC"/>
</dbReference>
<evidence type="ECO:0000256" key="11">
    <source>
        <dbReference type="ARBA" id="ARBA00022679"/>
    </source>
</evidence>
<evidence type="ECO:0000256" key="3">
    <source>
        <dbReference type="ARBA" id="ARBA00004496"/>
    </source>
</evidence>
<evidence type="ECO:0000259" key="13">
    <source>
        <dbReference type="Pfam" id="PF00156"/>
    </source>
</evidence>